<accession>A0A553CNC3</accession>
<dbReference type="InterPro" id="IPR002446">
    <property type="entry name" value="Lipocalin_bac"/>
</dbReference>
<evidence type="ECO:0000256" key="2">
    <source>
        <dbReference type="ARBA" id="ARBA00004635"/>
    </source>
</evidence>
<proteinExistence type="inferred from homology"/>
<dbReference type="CDD" id="cd19438">
    <property type="entry name" value="lipocalin_Blc-like"/>
    <property type="match status" value="1"/>
</dbReference>
<dbReference type="PANTHER" id="PTHR10612:SF34">
    <property type="entry name" value="APOLIPOPROTEIN D"/>
    <property type="match status" value="1"/>
</dbReference>
<keyword evidence="8 14" id="KW-0564">Palmitate</keyword>
<comment type="subunit">
    <text evidence="4">Homodimer.</text>
</comment>
<evidence type="ECO:0000256" key="4">
    <source>
        <dbReference type="ARBA" id="ARBA00011738"/>
    </source>
</evidence>
<evidence type="ECO:0000256" key="12">
    <source>
        <dbReference type="ARBA" id="ARBA00071217"/>
    </source>
</evidence>
<dbReference type="InterPro" id="IPR022271">
    <property type="entry name" value="Lipocalin_ApoD"/>
</dbReference>
<dbReference type="Pfam" id="PF08212">
    <property type="entry name" value="Lipocalin_2"/>
    <property type="match status" value="1"/>
</dbReference>
<evidence type="ECO:0000256" key="14">
    <source>
        <dbReference type="PIRSR" id="PIRSR036893-52"/>
    </source>
</evidence>
<evidence type="ECO:0000256" key="7">
    <source>
        <dbReference type="ARBA" id="ARBA00023136"/>
    </source>
</evidence>
<evidence type="ECO:0000256" key="13">
    <source>
        <dbReference type="PIRNR" id="PIRNR036893"/>
    </source>
</evidence>
<evidence type="ECO:0000256" key="10">
    <source>
        <dbReference type="ARBA" id="ARBA00023288"/>
    </source>
</evidence>
<dbReference type="RefSeq" id="WP_144071046.1">
    <property type="nucleotide sequence ID" value="NZ_VJZR01000003.1"/>
</dbReference>
<comment type="caution">
    <text evidence="16">The sequence shown here is derived from an EMBL/GenBank/DDBJ whole genome shotgun (WGS) entry which is preliminary data.</text>
</comment>
<dbReference type="FunFam" id="2.40.128.20:FF:000002">
    <property type="entry name" value="Outer membrane lipoprotein Blc"/>
    <property type="match status" value="1"/>
</dbReference>
<reference evidence="16 17" key="1">
    <citation type="submission" date="2019-07" db="EMBL/GenBank/DDBJ databases">
        <title>Novel species of Flavobacterium.</title>
        <authorList>
            <person name="Liu Q."/>
            <person name="Xin Y.-H."/>
        </authorList>
    </citation>
    <scope>NUCLEOTIDE SEQUENCE [LARGE SCALE GENOMIC DNA]</scope>
    <source>
        <strain evidence="16 17">LB3P56</strain>
    </source>
</reference>
<dbReference type="PROSITE" id="PS00213">
    <property type="entry name" value="LIPOCALIN"/>
    <property type="match status" value="1"/>
</dbReference>
<evidence type="ECO:0000256" key="11">
    <source>
        <dbReference type="ARBA" id="ARBA00057024"/>
    </source>
</evidence>
<evidence type="ECO:0000256" key="1">
    <source>
        <dbReference type="ARBA" id="ARBA00004442"/>
    </source>
</evidence>
<gene>
    <name evidence="16" type="ORF">FNW17_05050</name>
</gene>
<dbReference type="EMBL" id="VJZR01000003">
    <property type="protein sequence ID" value="TRX22040.1"/>
    <property type="molecule type" value="Genomic_DNA"/>
</dbReference>
<dbReference type="AlphaFoldDB" id="A0A553CNC3"/>
<organism evidence="16 17">
    <name type="scientific">Flavobacterium franklandianum</name>
    <dbReference type="NCBI Taxonomy" id="2594430"/>
    <lineage>
        <taxon>Bacteria</taxon>
        <taxon>Pseudomonadati</taxon>
        <taxon>Bacteroidota</taxon>
        <taxon>Flavobacteriia</taxon>
        <taxon>Flavobacteriales</taxon>
        <taxon>Flavobacteriaceae</taxon>
        <taxon>Flavobacterium</taxon>
    </lineage>
</organism>
<dbReference type="GO" id="GO:0009279">
    <property type="term" value="C:cell outer membrane"/>
    <property type="evidence" value="ECO:0007669"/>
    <property type="project" value="UniProtKB-SubCell"/>
</dbReference>
<keyword evidence="9" id="KW-0998">Cell outer membrane</keyword>
<keyword evidence="17" id="KW-1185">Reference proteome</keyword>
<dbReference type="Gene3D" id="2.40.128.20">
    <property type="match status" value="1"/>
</dbReference>
<dbReference type="InterPro" id="IPR047202">
    <property type="entry name" value="Lipocalin_Blc-like_dom"/>
</dbReference>
<sequence length="178" mass="20058">MKKEILAWESAALLTATLFTLNSCSSIPKGAKAIQGFDKEKYLGNWFEIARLDFVFEKNLNNTTAEYSLNDDGSIKVVNKGYNYIKNKSVASTGKAKFVGDATEGRLKVSFFGPFYSGYNILALDSDYKYALVVGKNLKYMWLLSREKTMPEAIKKDYLKIAKDLGYDTSALIWVNHN</sequence>
<dbReference type="Proteomes" id="UP000318585">
    <property type="component" value="Unassembled WGS sequence"/>
</dbReference>
<keyword evidence="7" id="KW-0472">Membrane</keyword>
<dbReference type="InterPro" id="IPR022272">
    <property type="entry name" value="Lipocalin_CS"/>
</dbReference>
<dbReference type="PIRSF" id="PIRSF036893">
    <property type="entry name" value="Lipocalin_ApoD"/>
    <property type="match status" value="1"/>
</dbReference>
<dbReference type="PRINTS" id="PR01171">
    <property type="entry name" value="BCTLIPOCALIN"/>
</dbReference>
<evidence type="ECO:0000256" key="8">
    <source>
        <dbReference type="ARBA" id="ARBA00023139"/>
    </source>
</evidence>
<evidence type="ECO:0000313" key="16">
    <source>
        <dbReference type="EMBL" id="TRX22040.1"/>
    </source>
</evidence>
<keyword evidence="5" id="KW-0732">Signal</keyword>
<dbReference type="InterPro" id="IPR012674">
    <property type="entry name" value="Calycin"/>
</dbReference>
<keyword evidence="10 14" id="KW-0449">Lipoprotein</keyword>
<dbReference type="InterPro" id="IPR000566">
    <property type="entry name" value="Lipocln_cytosolic_FA-bd_dom"/>
</dbReference>
<feature type="lipid moiety-binding region" description="N-palmitoyl cysteine" evidence="14">
    <location>
        <position position="24"/>
    </location>
</feature>
<keyword evidence="6" id="KW-0446">Lipid-binding</keyword>
<evidence type="ECO:0000256" key="3">
    <source>
        <dbReference type="ARBA" id="ARBA00006889"/>
    </source>
</evidence>
<comment type="function">
    <text evidence="11">Involved in the storage or transport of lipids necessary for membrane maintenance under stressful conditions. Displays a binding preference for lysophospholipids.</text>
</comment>
<evidence type="ECO:0000256" key="9">
    <source>
        <dbReference type="ARBA" id="ARBA00023237"/>
    </source>
</evidence>
<dbReference type="OrthoDB" id="594739at2"/>
<comment type="similarity">
    <text evidence="3 13">Belongs to the calycin superfamily. Lipocalin family.</text>
</comment>
<evidence type="ECO:0000259" key="15">
    <source>
        <dbReference type="Pfam" id="PF08212"/>
    </source>
</evidence>
<dbReference type="SUPFAM" id="SSF50814">
    <property type="entry name" value="Lipocalins"/>
    <property type="match status" value="1"/>
</dbReference>
<dbReference type="GO" id="GO:0008289">
    <property type="term" value="F:lipid binding"/>
    <property type="evidence" value="ECO:0007669"/>
    <property type="project" value="UniProtKB-KW"/>
</dbReference>
<protein>
    <recommendedName>
        <fullName evidence="12">Outer membrane lipoprotein Blc</fullName>
    </recommendedName>
</protein>
<evidence type="ECO:0000313" key="17">
    <source>
        <dbReference type="Proteomes" id="UP000318585"/>
    </source>
</evidence>
<evidence type="ECO:0000256" key="5">
    <source>
        <dbReference type="ARBA" id="ARBA00022729"/>
    </source>
</evidence>
<evidence type="ECO:0000256" key="6">
    <source>
        <dbReference type="ARBA" id="ARBA00023121"/>
    </source>
</evidence>
<name>A0A553CNC3_9FLAO</name>
<dbReference type="PANTHER" id="PTHR10612">
    <property type="entry name" value="APOLIPOPROTEIN D"/>
    <property type="match status" value="1"/>
</dbReference>
<feature type="lipid moiety-binding region" description="S-diacylglycerol cysteine" evidence="14">
    <location>
        <position position="24"/>
    </location>
</feature>
<dbReference type="GO" id="GO:0006950">
    <property type="term" value="P:response to stress"/>
    <property type="evidence" value="ECO:0007669"/>
    <property type="project" value="UniProtKB-ARBA"/>
</dbReference>
<feature type="domain" description="Lipocalin/cytosolic fatty-acid binding" evidence="15">
    <location>
        <begin position="38"/>
        <end position="176"/>
    </location>
</feature>
<comment type="subcellular location">
    <subcellularLocation>
        <location evidence="1">Cell outer membrane</location>
    </subcellularLocation>
    <subcellularLocation>
        <location evidence="2">Membrane</location>
        <topology evidence="2">Lipid-anchor</topology>
    </subcellularLocation>
</comment>